<name>A0A914VAV2_9BILA</name>
<dbReference type="WBParaSite" id="PSAMB.scaffold1754size28087.g14732.t1">
    <property type="protein sequence ID" value="PSAMB.scaffold1754size28087.g14732.t1"/>
    <property type="gene ID" value="PSAMB.scaffold1754size28087.g14732"/>
</dbReference>
<dbReference type="Proteomes" id="UP000887566">
    <property type="component" value="Unplaced"/>
</dbReference>
<sequence length="305" mass="34051">MSGFEAVLSDKKEPTATLIEHLLLNNTDADNEEIPASYHGVNDEEEEYLLTAYDNANLTASDNTTLAELWGDHRFTEFPFEEPKVNKSAALGAAWLEDSFNTVIGFGGTIMGEIFFIQQSPRSTKTRIYGWAKNLRRHSFYQLTIGKYGDLQSNHSCDVAQIYHIGSNKSHYTNIPMTSNGSGIGLIDEYTNYAPLYGKYSVVGRMLLIRRVVLDRYLIQPQRNETGGLKPDEFDFHFTLRNGGYVHARQLVSVACGVIGIANDFNVTGPNNEFFEENGGAQPLAAHYLTVLIILPLCVFISFSI</sequence>
<evidence type="ECO:0000313" key="3">
    <source>
        <dbReference type="WBParaSite" id="PSAMB.scaffold1754size28087.g14732.t1"/>
    </source>
</evidence>
<keyword evidence="1" id="KW-1133">Transmembrane helix</keyword>
<keyword evidence="1" id="KW-0472">Membrane</keyword>
<dbReference type="GO" id="GO:0046872">
    <property type="term" value="F:metal ion binding"/>
    <property type="evidence" value="ECO:0007669"/>
    <property type="project" value="InterPro"/>
</dbReference>
<organism evidence="2 3">
    <name type="scientific">Plectus sambesii</name>
    <dbReference type="NCBI Taxonomy" id="2011161"/>
    <lineage>
        <taxon>Eukaryota</taxon>
        <taxon>Metazoa</taxon>
        <taxon>Ecdysozoa</taxon>
        <taxon>Nematoda</taxon>
        <taxon>Chromadorea</taxon>
        <taxon>Plectida</taxon>
        <taxon>Plectina</taxon>
        <taxon>Plectoidea</taxon>
        <taxon>Plectidae</taxon>
        <taxon>Plectus</taxon>
    </lineage>
</organism>
<dbReference type="InterPro" id="IPR036423">
    <property type="entry name" value="SOD-like_Cu/Zn_dom_sf"/>
</dbReference>
<evidence type="ECO:0000256" key="1">
    <source>
        <dbReference type="SAM" id="Phobius"/>
    </source>
</evidence>
<dbReference type="AlphaFoldDB" id="A0A914VAV2"/>
<keyword evidence="2" id="KW-1185">Reference proteome</keyword>
<keyword evidence="1" id="KW-0812">Transmembrane</keyword>
<accession>A0A914VAV2</accession>
<protein>
    <submittedName>
        <fullName evidence="3">Uncharacterized protein</fullName>
    </submittedName>
</protein>
<proteinExistence type="predicted"/>
<evidence type="ECO:0000313" key="2">
    <source>
        <dbReference type="Proteomes" id="UP000887566"/>
    </source>
</evidence>
<reference evidence="3" key="1">
    <citation type="submission" date="2022-11" db="UniProtKB">
        <authorList>
            <consortium name="WormBaseParasite"/>
        </authorList>
    </citation>
    <scope>IDENTIFICATION</scope>
</reference>
<dbReference type="SUPFAM" id="SSF49329">
    <property type="entry name" value="Cu,Zn superoxide dismutase-like"/>
    <property type="match status" value="1"/>
</dbReference>
<dbReference type="GO" id="GO:0006801">
    <property type="term" value="P:superoxide metabolic process"/>
    <property type="evidence" value="ECO:0007669"/>
    <property type="project" value="InterPro"/>
</dbReference>
<feature type="transmembrane region" description="Helical" evidence="1">
    <location>
        <begin position="285"/>
        <end position="303"/>
    </location>
</feature>
<dbReference type="Gene3D" id="2.60.40.200">
    <property type="entry name" value="Superoxide dismutase, copper/zinc binding domain"/>
    <property type="match status" value="1"/>
</dbReference>